<gene>
    <name evidence="2" type="ORF">PLEPLA_LOCUS42953</name>
</gene>
<keyword evidence="3" id="KW-1185">Reference proteome</keyword>
<comment type="caution">
    <text evidence="2">The sequence shown here is derived from an EMBL/GenBank/DDBJ whole genome shotgun (WGS) entry which is preliminary data.</text>
</comment>
<dbReference type="EMBL" id="CADEAL010004243">
    <property type="protein sequence ID" value="CAB1455182.1"/>
    <property type="molecule type" value="Genomic_DNA"/>
</dbReference>
<feature type="region of interest" description="Disordered" evidence="1">
    <location>
        <begin position="77"/>
        <end position="106"/>
    </location>
</feature>
<evidence type="ECO:0000313" key="2">
    <source>
        <dbReference type="EMBL" id="CAB1455182.1"/>
    </source>
</evidence>
<organism evidence="2 3">
    <name type="scientific">Pleuronectes platessa</name>
    <name type="common">European plaice</name>
    <dbReference type="NCBI Taxonomy" id="8262"/>
    <lineage>
        <taxon>Eukaryota</taxon>
        <taxon>Metazoa</taxon>
        <taxon>Chordata</taxon>
        <taxon>Craniata</taxon>
        <taxon>Vertebrata</taxon>
        <taxon>Euteleostomi</taxon>
        <taxon>Actinopterygii</taxon>
        <taxon>Neopterygii</taxon>
        <taxon>Teleostei</taxon>
        <taxon>Neoteleostei</taxon>
        <taxon>Acanthomorphata</taxon>
        <taxon>Carangaria</taxon>
        <taxon>Pleuronectiformes</taxon>
        <taxon>Pleuronectoidei</taxon>
        <taxon>Pleuronectidae</taxon>
        <taxon>Pleuronectes</taxon>
    </lineage>
</organism>
<name>A0A9N7VLL8_PLEPL</name>
<dbReference type="AlphaFoldDB" id="A0A9N7VLL8"/>
<reference evidence="2" key="1">
    <citation type="submission" date="2020-03" db="EMBL/GenBank/DDBJ databases">
        <authorList>
            <person name="Weist P."/>
        </authorList>
    </citation>
    <scope>NUCLEOTIDE SEQUENCE</scope>
</reference>
<dbReference type="Proteomes" id="UP001153269">
    <property type="component" value="Unassembled WGS sequence"/>
</dbReference>
<evidence type="ECO:0000313" key="3">
    <source>
        <dbReference type="Proteomes" id="UP001153269"/>
    </source>
</evidence>
<sequence>MNPLTSSLRLLQESVLESEKQRAEAETAVTTKASFDTTKAVFNETGLLVLLSEPFDISTISHTERCRCLEHLGPLPGRRDAAVSHTNTPQHISEHGRDAPGIDFAR</sequence>
<proteinExistence type="predicted"/>
<protein>
    <submittedName>
        <fullName evidence="2">Uncharacterized protein</fullName>
    </submittedName>
</protein>
<feature type="compositionally biased region" description="Basic and acidic residues" evidence="1">
    <location>
        <begin position="92"/>
        <end position="106"/>
    </location>
</feature>
<accession>A0A9N7VLL8</accession>
<evidence type="ECO:0000256" key="1">
    <source>
        <dbReference type="SAM" id="MobiDB-lite"/>
    </source>
</evidence>